<dbReference type="InterPro" id="IPR038666">
    <property type="entry name" value="SSP1_head-tail_sf"/>
</dbReference>
<name>A0ABQ1DIF3_PSECI</name>
<dbReference type="Pfam" id="PF05521">
    <property type="entry name" value="Phage_HCP"/>
    <property type="match status" value="1"/>
</dbReference>
<evidence type="ECO:0000313" key="2">
    <source>
        <dbReference type="Proteomes" id="UP000614982"/>
    </source>
</evidence>
<evidence type="ECO:0000313" key="1">
    <source>
        <dbReference type="EMBL" id="GFM90796.1"/>
    </source>
</evidence>
<reference evidence="1 2" key="1">
    <citation type="submission" date="2020-05" db="EMBL/GenBank/DDBJ databases">
        <title>Genetic diversity of Pseudomonas cichorii.</title>
        <authorList>
            <person name="Tani S."/>
            <person name="Yagi H."/>
            <person name="Hashimoto S."/>
            <person name="Iiyama K."/>
            <person name="Furuya N."/>
        </authorList>
    </citation>
    <scope>NUCLEOTIDE SEQUENCE [LARGE SCALE GENOMIC DNA]</scope>
    <source>
        <strain evidence="1 2">LMG 2162</strain>
    </source>
</reference>
<dbReference type="EMBL" id="BLWA01000002">
    <property type="protein sequence ID" value="GFM90796.1"/>
    <property type="molecule type" value="Genomic_DNA"/>
</dbReference>
<accession>A0ABQ1DIF3</accession>
<evidence type="ECO:0008006" key="3">
    <source>
        <dbReference type="Google" id="ProtNLM"/>
    </source>
</evidence>
<keyword evidence="2" id="KW-1185">Reference proteome</keyword>
<protein>
    <recommendedName>
        <fullName evidence="3">Phage head-tail adaptor</fullName>
    </recommendedName>
</protein>
<proteinExistence type="predicted"/>
<organism evidence="1 2">
    <name type="scientific">Pseudomonas cichorii</name>
    <dbReference type="NCBI Taxonomy" id="36746"/>
    <lineage>
        <taxon>Bacteria</taxon>
        <taxon>Pseudomonadati</taxon>
        <taxon>Pseudomonadota</taxon>
        <taxon>Gammaproteobacteria</taxon>
        <taxon>Pseudomonadales</taxon>
        <taxon>Pseudomonadaceae</taxon>
        <taxon>Pseudomonas</taxon>
    </lineage>
</organism>
<gene>
    <name evidence="1" type="ORF">PSCICP_07680</name>
</gene>
<sequence length="103" mass="11539">MRHRCILAKPERVQNKSGGFDEVWSPVGEVWADITLPTGRVAPVAEQLKATVTAEIRIRPRADIAAGWRVTEKRTGTTYRVEATLLNNERDMLRLLCSSVPNP</sequence>
<dbReference type="Gene3D" id="2.40.10.270">
    <property type="entry name" value="Bacteriophage SPP1 head-tail adaptor protein"/>
    <property type="match status" value="1"/>
</dbReference>
<dbReference type="NCBIfam" id="TIGR01563">
    <property type="entry name" value="gp16_SPP1"/>
    <property type="match status" value="1"/>
</dbReference>
<comment type="caution">
    <text evidence="1">The sequence shown here is derived from an EMBL/GenBank/DDBJ whole genome shotgun (WGS) entry which is preliminary data.</text>
</comment>
<dbReference type="Proteomes" id="UP000614982">
    <property type="component" value="Unassembled WGS sequence"/>
</dbReference>
<dbReference type="InterPro" id="IPR008767">
    <property type="entry name" value="Phage_SPP1_head-tail_adaptor"/>
</dbReference>